<dbReference type="AlphaFoldDB" id="A0A9W5W865"/>
<evidence type="ECO:0000256" key="5">
    <source>
        <dbReference type="ARBA" id="ARBA00023015"/>
    </source>
</evidence>
<evidence type="ECO:0000256" key="6">
    <source>
        <dbReference type="ARBA" id="ARBA00023125"/>
    </source>
</evidence>
<evidence type="ECO:0000256" key="7">
    <source>
        <dbReference type="ARBA" id="ARBA00023163"/>
    </source>
</evidence>
<keyword evidence="7" id="KW-0804">Transcription</keyword>
<evidence type="ECO:0000256" key="4">
    <source>
        <dbReference type="ARBA" id="ARBA00023012"/>
    </source>
</evidence>
<organism evidence="11 12">
    <name type="scientific">Paenibacillus darwinianus</name>
    <dbReference type="NCBI Taxonomy" id="1380763"/>
    <lineage>
        <taxon>Bacteria</taxon>
        <taxon>Bacillati</taxon>
        <taxon>Bacillota</taxon>
        <taxon>Bacilli</taxon>
        <taxon>Bacillales</taxon>
        <taxon>Paenibacillaceae</taxon>
        <taxon>Paenibacillus</taxon>
    </lineage>
</organism>
<evidence type="ECO:0000256" key="1">
    <source>
        <dbReference type="ARBA" id="ARBA00004496"/>
    </source>
</evidence>
<dbReference type="SUPFAM" id="SSF52172">
    <property type="entry name" value="CheY-like"/>
    <property type="match status" value="1"/>
</dbReference>
<gene>
    <name evidence="11" type="ORF">BG53_08600</name>
</gene>
<reference evidence="11 12" key="1">
    <citation type="submission" date="2014-02" db="EMBL/GenBank/DDBJ databases">
        <title>Genome sequence of Paenibacillus darwinianus reveals adaptive mechanisms for survival in Antarctic soils.</title>
        <authorList>
            <person name="Dsouza M."/>
            <person name="Taylor M.W."/>
            <person name="Turner S.J."/>
            <person name="Aislabie J."/>
        </authorList>
    </citation>
    <scope>NUCLEOTIDE SEQUENCE [LARGE SCALE GENOMIC DNA]</scope>
    <source>
        <strain evidence="11 12">CE1</strain>
    </source>
</reference>
<evidence type="ECO:0000313" key="12">
    <source>
        <dbReference type="Proteomes" id="UP000053750"/>
    </source>
</evidence>
<dbReference type="EMBL" id="JFHU01000023">
    <property type="protein sequence ID" value="EXX91791.1"/>
    <property type="molecule type" value="Genomic_DNA"/>
</dbReference>
<evidence type="ECO:0000256" key="2">
    <source>
        <dbReference type="ARBA" id="ARBA00022490"/>
    </source>
</evidence>
<dbReference type="Pfam" id="PF12833">
    <property type="entry name" value="HTH_18"/>
    <property type="match status" value="1"/>
</dbReference>
<dbReference type="GO" id="GO:0000160">
    <property type="term" value="P:phosphorelay signal transduction system"/>
    <property type="evidence" value="ECO:0007669"/>
    <property type="project" value="UniProtKB-KW"/>
</dbReference>
<proteinExistence type="predicted"/>
<sequence length="513" mass="58585">MKVLIVDDEFLVRMGLKSIIPWEEKGFTLLGDAKNGAEAIDMFNETQPDILLTDISMPFMDGLELIRILKGKSPSLKVIILSNYDDFKYAQKGIQLGVNEYILKHEISPEKILAALESVTGPAGGSEFPAAAAGRKDYSTQLYHLMVKDNLSEQEKEDVLNTLKKDLQGSYFTVISMLLQFSGTEADSRDLTREETIEKLALETLKGKDFQVFSLLRKNEVLFIVNTSEAGGINERIKKMMHTVKNNTKQFLNRNLFIGISSAGGGLEELRMLYEQSKTAREQSFFSNDIMVCSEERVMEQDNGALPRLDMEQLNKLVKLKDTGRVEKFLLDVFDILYNLQSVAAVQNIFQRLIKDNAELFAANNLILNQQSFGDFSGFEDVRQYVIDVYKKNCLHNERNIHSVHITKSIHYLKKNYSDNISLSQLADYLQINKSYLSLLFKQEIGVNFTNYLNNIRIEKAKELLLHSNYKAYEIAKQIGFDNPYYFSKVFKETTGMNCQEFKRTSASLGHDR</sequence>
<evidence type="ECO:0000256" key="8">
    <source>
        <dbReference type="PROSITE-ProRule" id="PRU00169"/>
    </source>
</evidence>
<dbReference type="GO" id="GO:0005737">
    <property type="term" value="C:cytoplasm"/>
    <property type="evidence" value="ECO:0007669"/>
    <property type="project" value="UniProtKB-SubCell"/>
</dbReference>
<dbReference type="InterPro" id="IPR018060">
    <property type="entry name" value="HTH_AraC"/>
</dbReference>
<dbReference type="PROSITE" id="PS01124">
    <property type="entry name" value="HTH_ARAC_FAMILY_2"/>
    <property type="match status" value="1"/>
</dbReference>
<feature type="modified residue" description="4-aspartylphosphate" evidence="8">
    <location>
        <position position="54"/>
    </location>
</feature>
<keyword evidence="2" id="KW-0963">Cytoplasm</keyword>
<comment type="subcellular location">
    <subcellularLocation>
        <location evidence="1">Cytoplasm</location>
    </subcellularLocation>
</comment>
<comment type="caution">
    <text evidence="11">The sequence shown here is derived from an EMBL/GenBank/DDBJ whole genome shotgun (WGS) entry which is preliminary data.</text>
</comment>
<evidence type="ECO:0000256" key="3">
    <source>
        <dbReference type="ARBA" id="ARBA00022553"/>
    </source>
</evidence>
<dbReference type="InterPro" id="IPR051552">
    <property type="entry name" value="HptR"/>
</dbReference>
<dbReference type="CDD" id="cd17536">
    <property type="entry name" value="REC_YesN-like"/>
    <property type="match status" value="1"/>
</dbReference>
<dbReference type="PROSITE" id="PS50110">
    <property type="entry name" value="RESPONSE_REGULATORY"/>
    <property type="match status" value="1"/>
</dbReference>
<dbReference type="GO" id="GO:0043565">
    <property type="term" value="F:sequence-specific DNA binding"/>
    <property type="evidence" value="ECO:0007669"/>
    <property type="project" value="InterPro"/>
</dbReference>
<feature type="domain" description="Response regulatory" evidence="10">
    <location>
        <begin position="2"/>
        <end position="119"/>
    </location>
</feature>
<protein>
    <submittedName>
        <fullName evidence="11">AraC family transcriptional regulator</fullName>
    </submittedName>
</protein>
<dbReference type="GO" id="GO:0003700">
    <property type="term" value="F:DNA-binding transcription factor activity"/>
    <property type="evidence" value="ECO:0007669"/>
    <property type="project" value="InterPro"/>
</dbReference>
<dbReference type="Pfam" id="PF00072">
    <property type="entry name" value="Response_reg"/>
    <property type="match status" value="1"/>
</dbReference>
<dbReference type="PANTHER" id="PTHR42713">
    <property type="entry name" value="HISTIDINE KINASE-RELATED"/>
    <property type="match status" value="1"/>
</dbReference>
<evidence type="ECO:0000313" key="11">
    <source>
        <dbReference type="EMBL" id="EXX91791.1"/>
    </source>
</evidence>
<evidence type="ECO:0000259" key="9">
    <source>
        <dbReference type="PROSITE" id="PS01124"/>
    </source>
</evidence>
<evidence type="ECO:0000259" key="10">
    <source>
        <dbReference type="PROSITE" id="PS50110"/>
    </source>
</evidence>
<dbReference type="Proteomes" id="UP000053750">
    <property type="component" value="Unassembled WGS sequence"/>
</dbReference>
<dbReference type="PANTHER" id="PTHR42713:SF3">
    <property type="entry name" value="TRANSCRIPTIONAL REGULATORY PROTEIN HPTR"/>
    <property type="match status" value="1"/>
</dbReference>
<keyword evidence="5" id="KW-0805">Transcription regulation</keyword>
<keyword evidence="12" id="KW-1185">Reference proteome</keyword>
<dbReference type="SUPFAM" id="SSF46689">
    <property type="entry name" value="Homeodomain-like"/>
    <property type="match status" value="2"/>
</dbReference>
<dbReference type="Gene3D" id="3.40.50.2300">
    <property type="match status" value="1"/>
</dbReference>
<accession>A0A9W5W865</accession>
<keyword evidence="4" id="KW-0902">Two-component regulatory system</keyword>
<dbReference type="SMART" id="SM00448">
    <property type="entry name" value="REC"/>
    <property type="match status" value="1"/>
</dbReference>
<dbReference type="RefSeq" id="WP_036585573.1">
    <property type="nucleotide sequence ID" value="NZ_KK082115.1"/>
</dbReference>
<dbReference type="Gene3D" id="1.10.10.60">
    <property type="entry name" value="Homeodomain-like"/>
    <property type="match status" value="2"/>
</dbReference>
<name>A0A9W5W865_9BACL</name>
<dbReference type="InterPro" id="IPR009057">
    <property type="entry name" value="Homeodomain-like_sf"/>
</dbReference>
<feature type="domain" description="HTH araC/xylS-type" evidence="9">
    <location>
        <begin position="407"/>
        <end position="505"/>
    </location>
</feature>
<dbReference type="InterPro" id="IPR011006">
    <property type="entry name" value="CheY-like_superfamily"/>
</dbReference>
<dbReference type="InterPro" id="IPR001789">
    <property type="entry name" value="Sig_transdc_resp-reg_receiver"/>
</dbReference>
<keyword evidence="6" id="KW-0238">DNA-binding</keyword>
<dbReference type="SMART" id="SM00342">
    <property type="entry name" value="HTH_ARAC"/>
    <property type="match status" value="1"/>
</dbReference>
<dbReference type="OrthoDB" id="9794370at2"/>
<keyword evidence="3 8" id="KW-0597">Phosphoprotein</keyword>